<reference evidence="2" key="1">
    <citation type="submission" date="2020-08" db="EMBL/GenBank/DDBJ databases">
        <title>Multicomponent nature underlies the extraordinary mechanical properties of spider dragline silk.</title>
        <authorList>
            <person name="Kono N."/>
            <person name="Nakamura H."/>
            <person name="Mori M."/>
            <person name="Yoshida Y."/>
            <person name="Ohtoshi R."/>
            <person name="Malay A.D."/>
            <person name="Moran D.A.P."/>
            <person name="Tomita M."/>
            <person name="Numata K."/>
            <person name="Arakawa K."/>
        </authorList>
    </citation>
    <scope>NUCLEOTIDE SEQUENCE</scope>
</reference>
<evidence type="ECO:0000313" key="2">
    <source>
        <dbReference type="EMBL" id="GFS60451.1"/>
    </source>
</evidence>
<feature type="transmembrane region" description="Helical" evidence="1">
    <location>
        <begin position="57"/>
        <end position="81"/>
    </location>
</feature>
<name>A0A8X6IUQ9_9ARAC</name>
<protein>
    <submittedName>
        <fullName evidence="2">Uncharacterized protein</fullName>
    </submittedName>
</protein>
<comment type="caution">
    <text evidence="2">The sequence shown here is derived from an EMBL/GenBank/DDBJ whole genome shotgun (WGS) entry which is preliminary data.</text>
</comment>
<evidence type="ECO:0000256" key="1">
    <source>
        <dbReference type="SAM" id="Phobius"/>
    </source>
</evidence>
<accession>A0A8X6IUQ9</accession>
<keyword evidence="1" id="KW-0472">Membrane</keyword>
<dbReference type="Proteomes" id="UP000886998">
    <property type="component" value="Unassembled WGS sequence"/>
</dbReference>
<evidence type="ECO:0000313" key="3">
    <source>
        <dbReference type="EMBL" id="GFY63954.1"/>
    </source>
</evidence>
<dbReference type="EMBL" id="BMAV01015011">
    <property type="protein sequence ID" value="GFY63954.1"/>
    <property type="molecule type" value="Genomic_DNA"/>
</dbReference>
<sequence>MSRLCAWNAKRLFTECYPMRISAELLSDCWLGNRGFLTFSRYLGTSRVLRGEAVLPMWSFFCVFYAVVLVKTNINAVTLIGERIKCDMRGRYLVGNNRSVFQYRNKIIFSYFP</sequence>
<organism evidence="2 4">
    <name type="scientific">Trichonephila inaurata madagascariensis</name>
    <dbReference type="NCBI Taxonomy" id="2747483"/>
    <lineage>
        <taxon>Eukaryota</taxon>
        <taxon>Metazoa</taxon>
        <taxon>Ecdysozoa</taxon>
        <taxon>Arthropoda</taxon>
        <taxon>Chelicerata</taxon>
        <taxon>Arachnida</taxon>
        <taxon>Araneae</taxon>
        <taxon>Araneomorphae</taxon>
        <taxon>Entelegynae</taxon>
        <taxon>Araneoidea</taxon>
        <taxon>Nephilidae</taxon>
        <taxon>Trichonephila</taxon>
        <taxon>Trichonephila inaurata</taxon>
    </lineage>
</organism>
<keyword evidence="4" id="KW-1185">Reference proteome</keyword>
<proteinExistence type="predicted"/>
<keyword evidence="1" id="KW-1133">Transmembrane helix</keyword>
<keyword evidence="1" id="KW-0812">Transmembrane</keyword>
<dbReference type="EMBL" id="BMAV01027578">
    <property type="protein sequence ID" value="GFS60451.1"/>
    <property type="molecule type" value="Genomic_DNA"/>
</dbReference>
<evidence type="ECO:0000313" key="4">
    <source>
        <dbReference type="Proteomes" id="UP000886998"/>
    </source>
</evidence>
<dbReference type="AlphaFoldDB" id="A0A8X6IUQ9"/>
<gene>
    <name evidence="2" type="ORF">TNIN_357671</name>
    <name evidence="3" type="ORF">TNIN_415161</name>
</gene>